<keyword evidence="2" id="KW-1185">Reference proteome</keyword>
<dbReference type="EMBL" id="JARJCW010000018">
    <property type="protein sequence ID" value="KAJ7215083.1"/>
    <property type="molecule type" value="Genomic_DNA"/>
</dbReference>
<accession>A0AAD6YDF9</accession>
<comment type="caution">
    <text evidence="1">The sequence shown here is derived from an EMBL/GenBank/DDBJ whole genome shotgun (WGS) entry which is preliminary data.</text>
</comment>
<evidence type="ECO:0000313" key="2">
    <source>
        <dbReference type="Proteomes" id="UP001219525"/>
    </source>
</evidence>
<sequence length="143" mass="15773">MGCHALWLAAGISASRMLHIARCHLVLAAAVDASIYLYWALRFAQPVDASRTPTAAPSQGSVIDPTHFQGTGGFRCTCRIITDGKIFPKQLQSRALVGPLKMPQGVFKVVTICTNPERSSFLNSAWDFRHHRSEFEVGDTDWD</sequence>
<proteinExistence type="predicted"/>
<dbReference type="Proteomes" id="UP001219525">
    <property type="component" value="Unassembled WGS sequence"/>
</dbReference>
<reference evidence="1" key="1">
    <citation type="submission" date="2023-03" db="EMBL/GenBank/DDBJ databases">
        <title>Massive genome expansion in bonnet fungi (Mycena s.s.) driven by repeated elements and novel gene families across ecological guilds.</title>
        <authorList>
            <consortium name="Lawrence Berkeley National Laboratory"/>
            <person name="Harder C.B."/>
            <person name="Miyauchi S."/>
            <person name="Viragh M."/>
            <person name="Kuo A."/>
            <person name="Thoen E."/>
            <person name="Andreopoulos B."/>
            <person name="Lu D."/>
            <person name="Skrede I."/>
            <person name="Drula E."/>
            <person name="Henrissat B."/>
            <person name="Morin E."/>
            <person name="Kohler A."/>
            <person name="Barry K."/>
            <person name="LaButti K."/>
            <person name="Morin E."/>
            <person name="Salamov A."/>
            <person name="Lipzen A."/>
            <person name="Mereny Z."/>
            <person name="Hegedus B."/>
            <person name="Baldrian P."/>
            <person name="Stursova M."/>
            <person name="Weitz H."/>
            <person name="Taylor A."/>
            <person name="Grigoriev I.V."/>
            <person name="Nagy L.G."/>
            <person name="Martin F."/>
            <person name="Kauserud H."/>
        </authorList>
    </citation>
    <scope>NUCLEOTIDE SEQUENCE</scope>
    <source>
        <strain evidence="1">9144</strain>
    </source>
</reference>
<dbReference type="AlphaFoldDB" id="A0AAD6YDF9"/>
<evidence type="ECO:0000313" key="1">
    <source>
        <dbReference type="EMBL" id="KAJ7215083.1"/>
    </source>
</evidence>
<gene>
    <name evidence="1" type="ORF">GGX14DRAFT_392338</name>
</gene>
<name>A0AAD6YDF9_9AGAR</name>
<organism evidence="1 2">
    <name type="scientific">Mycena pura</name>
    <dbReference type="NCBI Taxonomy" id="153505"/>
    <lineage>
        <taxon>Eukaryota</taxon>
        <taxon>Fungi</taxon>
        <taxon>Dikarya</taxon>
        <taxon>Basidiomycota</taxon>
        <taxon>Agaricomycotina</taxon>
        <taxon>Agaricomycetes</taxon>
        <taxon>Agaricomycetidae</taxon>
        <taxon>Agaricales</taxon>
        <taxon>Marasmiineae</taxon>
        <taxon>Mycenaceae</taxon>
        <taxon>Mycena</taxon>
    </lineage>
</organism>
<protein>
    <submittedName>
        <fullName evidence="1">Uncharacterized protein</fullName>
    </submittedName>
</protein>